<feature type="transmembrane region" description="Helical" evidence="1">
    <location>
        <begin position="889"/>
        <end position="907"/>
    </location>
</feature>
<evidence type="ECO:0008006" key="3">
    <source>
        <dbReference type="Google" id="ProtNLM"/>
    </source>
</evidence>
<dbReference type="EMBL" id="CADCTM010000173">
    <property type="protein sequence ID" value="CAA9235806.1"/>
    <property type="molecule type" value="Genomic_DNA"/>
</dbReference>
<feature type="transmembrane region" description="Helical" evidence="1">
    <location>
        <begin position="1194"/>
        <end position="1214"/>
    </location>
</feature>
<feature type="transmembrane region" description="Helical" evidence="1">
    <location>
        <begin position="296"/>
        <end position="314"/>
    </location>
</feature>
<feature type="transmembrane region" description="Helical" evidence="1">
    <location>
        <begin position="552"/>
        <end position="574"/>
    </location>
</feature>
<feature type="transmembrane region" description="Helical" evidence="1">
    <location>
        <begin position="1141"/>
        <end position="1159"/>
    </location>
</feature>
<feature type="transmembrane region" description="Helical" evidence="1">
    <location>
        <begin position="980"/>
        <end position="1002"/>
    </location>
</feature>
<feature type="transmembrane region" description="Helical" evidence="1">
    <location>
        <begin position="1219"/>
        <end position="1238"/>
    </location>
</feature>
<feature type="transmembrane region" description="Helical" evidence="1">
    <location>
        <begin position="641"/>
        <end position="658"/>
    </location>
</feature>
<accession>A0A6J4HZQ2</accession>
<feature type="transmembrane region" description="Helical" evidence="1">
    <location>
        <begin position="501"/>
        <end position="520"/>
    </location>
</feature>
<feature type="transmembrane region" description="Helical" evidence="1">
    <location>
        <begin position="665"/>
        <end position="683"/>
    </location>
</feature>
<feature type="transmembrane region" description="Helical" evidence="1">
    <location>
        <begin position="919"/>
        <end position="936"/>
    </location>
</feature>
<feature type="transmembrane region" description="Helical" evidence="1">
    <location>
        <begin position="695"/>
        <end position="712"/>
    </location>
</feature>
<keyword evidence="1" id="KW-1133">Transmembrane helix</keyword>
<feature type="transmembrane region" description="Helical" evidence="1">
    <location>
        <begin position="835"/>
        <end position="853"/>
    </location>
</feature>
<reference evidence="2" key="1">
    <citation type="submission" date="2020-02" db="EMBL/GenBank/DDBJ databases">
        <authorList>
            <person name="Meier V. D."/>
        </authorList>
    </citation>
    <scope>NUCLEOTIDE SEQUENCE</scope>
    <source>
        <strain evidence="2">AVDCRST_MAG92</strain>
    </source>
</reference>
<feature type="transmembrane region" description="Helical" evidence="1">
    <location>
        <begin position="1113"/>
        <end position="1129"/>
    </location>
</feature>
<feature type="transmembrane region" description="Helical" evidence="1">
    <location>
        <begin position="732"/>
        <end position="754"/>
    </location>
</feature>
<feature type="transmembrane region" description="Helical" evidence="1">
    <location>
        <begin position="807"/>
        <end position="823"/>
    </location>
</feature>
<feature type="transmembrane region" description="Helical" evidence="1">
    <location>
        <begin position="948"/>
        <end position="974"/>
    </location>
</feature>
<feature type="transmembrane region" description="Helical" evidence="1">
    <location>
        <begin position="1017"/>
        <end position="1037"/>
    </location>
</feature>
<feature type="transmembrane region" description="Helical" evidence="1">
    <location>
        <begin position="164"/>
        <end position="185"/>
    </location>
</feature>
<evidence type="ECO:0000313" key="2">
    <source>
        <dbReference type="EMBL" id="CAA9235806.1"/>
    </source>
</evidence>
<sequence>MSSQPNPLLRIELSVNASHPELLEGLDVWLHLGLLNHAQVKRLSQTYLTCLVPAPAVVAVPKPEIAASLPSDIDWETGIDAEPLTPSPVAQIWQSLRDELSVRWLLFLGVFLVVVSSGVLAATQWRNFPGVAQYGVLWAYTVIFWGGSVWALKQRNLQLTAQTLRLITLLLMPVNFWAMDSFGLWRNPVEWVVMAIAAVSLTSITLFHREMRDSSSRLTSSATLLLGLSYLHWGWHWLGFPLIAVYIGMVGTAILLPKRLASPEDIQANAPIGNSIVIYALTVLLGRGIFVIQLPIAQLGLAIGICGWLFARLSPSNDTPEVVANFKSRIWEATGGGLLLIGWLVSVSEKLPWQATAVSGLGLWFCASRLQRFWRRRDLLAIFLIGLQGMVLLWRLIPSVLQKEAIAFFSQLTHSQSVPWALPSIGLFPYAIAMVVLIDWLHRASRHKLAGFGERLTFCFGVVLTAVSLANPVLRSLNLVLSTLTLATVTLRWLPTRTGLVYLTHITGLLTLTSIIDWLFPTLNQSTWAAILLVIMAIEWGFSLGRRRFPQFVIWLNSSWHLGFVLAGISYVFLFNSVAPNGLYPTFVTDQSGLLWLLTPLALTGVASLNEEVQRKQSALFSVTALGMVQFLTIAMPGTRLVSLGVATGLMLVNTRYLKDLTSAVISIGFGLTFMGMLLWEGIPGLPRLLTPDWFLVNAIAIIILWLSRSLFQLRPGTLKALYAKAADNWAIGLCGVELVLLTFQNVGSYLGFISPDAKYFVAAVLIAGAIVYRYWRQPHDTSIYGFIWAVEIIVAEGILLTNGTPLELSTANIILGLITLFVSDGWSIRYRRPLPLISVEILPLFYALLGIGLRFGYFSSWTGLLTLGAALIGLGVGRRREEWKSLTYFSLVGITVAWYELVIYQMRQATGGSFADALTIWAVVATAIAIFYRLLSWFWQLRSHETLLNLSVAEINTTAHIHWAIGSFLMVLAGENATAIPPSLTVVGVTVSLILSSYALLQGRCQDTRNQKTDDIWVYLGLIEAAGTFFYARIIWTELSSLDAHFATISYLLAYGMYQIPWQRWGWLNTPWQHTALVFPLLTVLATASVISDVGLLGVAAFYIWISQRLSNFRFTYISVALIDWAIARWFDHINLTDSLWYTILFGLSLLYVAQFDPELKHPEKRQMRHYLRLLGSGAIGLVALFNHQDANFIPGLIPGIVSLITIFAGLILRVRAFLLVGTATFLLTAFYQLVILISRYPFIKWVVGLIVGISFIGMAANFETRREQITSVLRNSNSQLSEWE</sequence>
<feature type="transmembrane region" description="Helical" evidence="1">
    <location>
        <begin position="104"/>
        <end position="125"/>
    </location>
</feature>
<protein>
    <recommendedName>
        <fullName evidence="3">DUF2157 domain-containing protein</fullName>
    </recommendedName>
</protein>
<feature type="transmembrane region" description="Helical" evidence="1">
    <location>
        <begin position="417"/>
        <end position="440"/>
    </location>
</feature>
<feature type="transmembrane region" description="Helical" evidence="1">
    <location>
        <begin position="1244"/>
        <end position="1264"/>
    </location>
</feature>
<feature type="transmembrane region" description="Helical" evidence="1">
    <location>
        <begin position="859"/>
        <end position="877"/>
    </location>
</feature>
<feature type="transmembrane region" description="Helical" evidence="1">
    <location>
        <begin position="239"/>
        <end position="256"/>
    </location>
</feature>
<feature type="transmembrane region" description="Helical" evidence="1">
    <location>
        <begin position="1078"/>
        <end position="1106"/>
    </location>
</feature>
<feature type="transmembrane region" description="Helical" evidence="1">
    <location>
        <begin position="379"/>
        <end position="397"/>
    </location>
</feature>
<keyword evidence="1" id="KW-0472">Membrane</keyword>
<gene>
    <name evidence="2" type="ORF">AVDCRST_MAG92-1256</name>
</gene>
<feature type="transmembrane region" description="Helical" evidence="1">
    <location>
        <begin position="526"/>
        <end position="545"/>
    </location>
</feature>
<feature type="transmembrane region" description="Helical" evidence="1">
    <location>
        <begin position="760"/>
        <end position="776"/>
    </location>
</feature>
<name>A0A6J4HZQ2_9CYAN</name>
<feature type="transmembrane region" description="Helical" evidence="1">
    <location>
        <begin position="1171"/>
        <end position="1188"/>
    </location>
</feature>
<evidence type="ECO:0000256" key="1">
    <source>
        <dbReference type="SAM" id="Phobius"/>
    </source>
</evidence>
<organism evidence="2">
    <name type="scientific">uncultured Coleofasciculus sp</name>
    <dbReference type="NCBI Taxonomy" id="1267456"/>
    <lineage>
        <taxon>Bacteria</taxon>
        <taxon>Bacillati</taxon>
        <taxon>Cyanobacteriota</taxon>
        <taxon>Cyanophyceae</taxon>
        <taxon>Coleofasciculales</taxon>
        <taxon>Coleofasciculaceae</taxon>
        <taxon>Coleofasciculus</taxon>
        <taxon>environmental samples</taxon>
    </lineage>
</organism>
<feature type="transmembrane region" description="Helical" evidence="1">
    <location>
        <begin position="131"/>
        <end position="152"/>
    </location>
</feature>
<keyword evidence="1" id="KW-0812">Transmembrane</keyword>
<feature type="transmembrane region" description="Helical" evidence="1">
    <location>
        <begin position="783"/>
        <end position="801"/>
    </location>
</feature>
<feature type="transmembrane region" description="Helical" evidence="1">
    <location>
        <begin position="191"/>
        <end position="208"/>
    </location>
</feature>
<proteinExistence type="predicted"/>